<feature type="short sequence motif" description="GXGXXG" evidence="4">
    <location>
        <begin position="283"/>
        <end position="288"/>
    </location>
</feature>
<comment type="domain">
    <text evidence="5">The nitrogen atoms of the two glycine residues in the GGXR motif define the oxyanion hole, and stabilize the oxyanion that forms during the nucleophilic attack by the catalytic serine during substrate cleavage.</text>
</comment>
<dbReference type="Gene3D" id="1.25.10.10">
    <property type="entry name" value="Leucine-rich Repeat Variant"/>
    <property type="match status" value="1"/>
</dbReference>
<keyword evidence="8" id="KW-1185">Reference proteome</keyword>
<dbReference type="InterPro" id="IPR016024">
    <property type="entry name" value="ARM-type_fold"/>
</dbReference>
<organism evidence="8 9">
    <name type="scientific">Cucurbita maxima</name>
    <name type="common">Pumpkin</name>
    <name type="synonym">Winter squash</name>
    <dbReference type="NCBI Taxonomy" id="3661"/>
    <lineage>
        <taxon>Eukaryota</taxon>
        <taxon>Viridiplantae</taxon>
        <taxon>Streptophyta</taxon>
        <taxon>Embryophyta</taxon>
        <taxon>Tracheophyta</taxon>
        <taxon>Spermatophyta</taxon>
        <taxon>Magnoliopsida</taxon>
        <taxon>eudicotyledons</taxon>
        <taxon>Gunneridae</taxon>
        <taxon>Pentapetalae</taxon>
        <taxon>rosids</taxon>
        <taxon>fabids</taxon>
        <taxon>Cucurbitales</taxon>
        <taxon>Cucurbitaceae</taxon>
        <taxon>Cucurbiteae</taxon>
        <taxon>Cucurbita</taxon>
    </lineage>
</organism>
<evidence type="ECO:0000256" key="1">
    <source>
        <dbReference type="ARBA" id="ARBA00022801"/>
    </source>
</evidence>
<feature type="active site" description="Proton acceptor" evidence="4">
    <location>
        <position position="509"/>
    </location>
</feature>
<dbReference type="SUPFAM" id="SSF52151">
    <property type="entry name" value="FabD/lysophospholipase-like"/>
    <property type="match status" value="1"/>
</dbReference>
<dbReference type="GO" id="GO:0004620">
    <property type="term" value="F:phospholipase activity"/>
    <property type="evidence" value="ECO:0007669"/>
    <property type="project" value="InterPro"/>
</dbReference>
<feature type="domain" description="PNPLA" evidence="7">
    <location>
        <begin position="279"/>
        <end position="522"/>
    </location>
</feature>
<dbReference type="PROSITE" id="PS51635">
    <property type="entry name" value="PNPLA"/>
    <property type="match status" value="1"/>
</dbReference>
<evidence type="ECO:0000256" key="3">
    <source>
        <dbReference type="ARBA" id="ARBA00023098"/>
    </source>
</evidence>
<dbReference type="GO" id="GO:0016042">
    <property type="term" value="P:lipid catabolic process"/>
    <property type="evidence" value="ECO:0007669"/>
    <property type="project" value="UniProtKB-UniRule"/>
</dbReference>
<keyword evidence="1 4" id="KW-0378">Hydrolase</keyword>
<dbReference type="CDD" id="cd07211">
    <property type="entry name" value="Pat_PNPLA8"/>
    <property type="match status" value="1"/>
</dbReference>
<feature type="short sequence motif" description="GXSXG" evidence="4">
    <location>
        <begin position="315"/>
        <end position="319"/>
    </location>
</feature>
<feature type="region of interest" description="Disordered" evidence="6">
    <location>
        <begin position="959"/>
        <end position="1009"/>
    </location>
</feature>
<feature type="short sequence motif" description="DGA/G" evidence="4">
    <location>
        <begin position="509"/>
        <end position="511"/>
    </location>
</feature>
<dbReference type="PANTHER" id="PTHR24185">
    <property type="entry name" value="CALCIUM-INDEPENDENT PHOSPHOLIPASE A2-GAMMA"/>
    <property type="match status" value="1"/>
</dbReference>
<dbReference type="SUPFAM" id="SSF48371">
    <property type="entry name" value="ARM repeat"/>
    <property type="match status" value="1"/>
</dbReference>
<dbReference type="InterPro" id="IPR016035">
    <property type="entry name" value="Acyl_Trfase/lysoPLipase"/>
</dbReference>
<dbReference type="Gene3D" id="3.40.1090.10">
    <property type="entry name" value="Cytosolic phospholipase A2 catalytic domain"/>
    <property type="match status" value="1"/>
</dbReference>
<dbReference type="InterPro" id="IPR045217">
    <property type="entry name" value="PNPLA8-like"/>
</dbReference>
<dbReference type="EC" id="3.1.1.-" evidence="5"/>
<dbReference type="GO" id="GO:0016020">
    <property type="term" value="C:membrane"/>
    <property type="evidence" value="ECO:0007669"/>
    <property type="project" value="TreeGrafter"/>
</dbReference>
<protein>
    <recommendedName>
        <fullName evidence="5">Patatin</fullName>
        <ecNumber evidence="5">3.1.1.-</ecNumber>
    </recommendedName>
</protein>
<dbReference type="Pfam" id="PF01734">
    <property type="entry name" value="Patatin"/>
    <property type="match status" value="1"/>
</dbReference>
<comment type="similarity">
    <text evidence="5">Belongs to the patatin family.</text>
</comment>
<dbReference type="GO" id="GO:0006631">
    <property type="term" value="P:fatty acid metabolic process"/>
    <property type="evidence" value="ECO:0007669"/>
    <property type="project" value="TreeGrafter"/>
</dbReference>
<proteinExistence type="inferred from homology"/>
<evidence type="ECO:0000256" key="4">
    <source>
        <dbReference type="PROSITE-ProRule" id="PRU01161"/>
    </source>
</evidence>
<feature type="compositionally biased region" description="Acidic residues" evidence="6">
    <location>
        <begin position="987"/>
        <end position="997"/>
    </location>
</feature>
<feature type="active site" description="Nucleophile" evidence="4">
    <location>
        <position position="317"/>
    </location>
</feature>
<dbReference type="InterPro" id="IPR002641">
    <property type="entry name" value="PNPLA_dom"/>
</dbReference>
<evidence type="ECO:0000259" key="7">
    <source>
        <dbReference type="PROSITE" id="PS51635"/>
    </source>
</evidence>
<dbReference type="InterPro" id="IPR011989">
    <property type="entry name" value="ARM-like"/>
</dbReference>
<keyword evidence="2 4" id="KW-0442">Lipid degradation</keyword>
<dbReference type="Proteomes" id="UP000504608">
    <property type="component" value="Unplaced"/>
</dbReference>
<gene>
    <name evidence="9" type="primary">LOC111490061</name>
</gene>
<evidence type="ECO:0000256" key="5">
    <source>
        <dbReference type="RuleBase" id="RU361262"/>
    </source>
</evidence>
<accession>A0A6J1JYP7</accession>
<evidence type="ECO:0000256" key="6">
    <source>
        <dbReference type="SAM" id="MobiDB-lite"/>
    </source>
</evidence>
<reference evidence="9" key="1">
    <citation type="submission" date="2025-08" db="UniProtKB">
        <authorList>
            <consortium name="RefSeq"/>
        </authorList>
    </citation>
    <scope>IDENTIFICATION</scope>
    <source>
        <tissue evidence="9">Young leaves</tissue>
    </source>
</reference>
<dbReference type="PANTHER" id="PTHR24185:SF1">
    <property type="entry name" value="CALCIUM-INDEPENDENT PHOSPHOLIPASE A2-GAMMA"/>
    <property type="match status" value="1"/>
</dbReference>
<comment type="function">
    <text evidence="5">Lipolytic acyl hydrolase (LAH).</text>
</comment>
<keyword evidence="3 4" id="KW-0443">Lipid metabolism</keyword>
<name>A0A6J1JYP7_CUCMA</name>
<evidence type="ECO:0000313" key="8">
    <source>
        <dbReference type="Proteomes" id="UP000504608"/>
    </source>
</evidence>
<dbReference type="GeneID" id="111490061"/>
<dbReference type="RefSeq" id="XP_022994286.1">
    <property type="nucleotide sequence ID" value="XM_023138518.1"/>
</dbReference>
<sequence length="1070" mass="118479">MAELRVLRLFGNPLEFLPEILPLHNLRHLSLANIRIVADENLISVDVQIEMENNSYFGTSRHKLSAFFSLIFRFSSCHHPLLASALAKIMQDEGNRAVISKDENAIHQLISMISSENRHVVGQACFALSSLASDVSIAMQLMKADIMQPIKTVLKSVSQDEVISVLQVVAKLAFTSDTVSQKMCTKDLLKSLKLLCAQKNPEVQRSALLTVGNLAFCLENRRTLVTSEKLRELLLCLTVAPNPRVNKAAVRALAILGENENLRRAMKGRQVAKHGLRILSMDGGGMKGLATVQILKEIEKGTGKQIHELFDLICGTSTGGMLAVALGIKHMTLDKCEEIYKKLGKLVFAEPTPKDSEAASWREKLDQLYKSSSQSFRVVVHGSKHSADQFERLLMEMCADEDGDLLIESAVKNSPKVFVVSTLVSMVPAQPFLFRNYQYPVGTPEVPLAISDSSGITVFGSPLASAQDGYKRSAFIGSCKHQVWKAIRASSAAPYYLDDFSDDVNRWQDGAIVANNPTIFAIREAQLLWPDTRVDCLVSIGCGSTPMKVRKGGWRYLDTGQVLIESACSVDRVEEALSSLLPMLPEIHYFRFNPVDERCDMELDETDPAVWLKLEAAVEEYIQGNNLAFKDACERLISPYQFDEKWSENFNSFHLSRVTGSSADENSPSLGWRRNVLLIEASHSPDAGRVMHHARELEAFCSKNGIRISLMLGTSGIVKTVPSTTFPTPFTSPLFTGSFPSSPLLYSPDVGAQRLGRIDVVPPLSLDGQLGKEAALAPESPLGPRELSSPVQALHEKLQNSPQVGIVHLALQNDSSGSILSWQNDVFVVAEPGELAEKFLQSVKLSLLSAMRSHRRKGASLFANVLTVSDLVALKPYFQIGGIVHRYLGRQTQVMEDNQEIAAYLFRRTVPSLHLSPDDVRWMVGAWRDRIIFCTGTYGPTPALIRAFLDSEAKAVICSSTEPPDTQPTTFQSGDYDAMENGKFEIGEDDGEDDDPELSSPTSDWEDSDAEKVGTYSLDTWDDNDEELSQFVCQLYDSLFRERANVNAALRHALALHRKLRYKCHLPDVQ</sequence>
<evidence type="ECO:0000256" key="2">
    <source>
        <dbReference type="ARBA" id="ARBA00022963"/>
    </source>
</evidence>
<dbReference type="AlphaFoldDB" id="A0A6J1JYP7"/>
<evidence type="ECO:0000313" key="9">
    <source>
        <dbReference type="RefSeq" id="XP_022994286.1"/>
    </source>
</evidence>
<feature type="compositionally biased region" description="Polar residues" evidence="6">
    <location>
        <begin position="959"/>
        <end position="973"/>
    </location>
</feature>